<evidence type="ECO:0000313" key="1">
    <source>
        <dbReference type="EMBL" id="KAI3694401.1"/>
    </source>
</evidence>
<keyword evidence="2" id="KW-1185">Reference proteome</keyword>
<dbReference type="Proteomes" id="UP001056120">
    <property type="component" value="Linkage Group LG26"/>
</dbReference>
<gene>
    <name evidence="1" type="ORF">L1987_77366</name>
</gene>
<accession>A0ACB8Z9I4</accession>
<name>A0ACB8Z9I4_9ASTR</name>
<reference evidence="1 2" key="2">
    <citation type="journal article" date="2022" name="Mol. Ecol. Resour.">
        <title>The genomes of chicory, endive, great burdock and yacon provide insights into Asteraceae paleo-polyploidization history and plant inulin production.</title>
        <authorList>
            <person name="Fan W."/>
            <person name="Wang S."/>
            <person name="Wang H."/>
            <person name="Wang A."/>
            <person name="Jiang F."/>
            <person name="Liu H."/>
            <person name="Zhao H."/>
            <person name="Xu D."/>
            <person name="Zhang Y."/>
        </authorList>
    </citation>
    <scope>NUCLEOTIDE SEQUENCE [LARGE SCALE GENOMIC DNA]</scope>
    <source>
        <strain evidence="2">cv. Yunnan</strain>
        <tissue evidence="1">Leaves</tissue>
    </source>
</reference>
<sequence>MREADPLVKIRIEGVPIVLRDANTYRKIAEAYGTVIEPFEFSWETLDVSVGTRLVLHGSGKRIEEEMRLIWKNRTFQRSIREVEHRWPPDLNWNQSPVKSGEVGVQETGQMDLEEGKIQTVGGSDMVAETGFPVPALPVNKRGGEESAAESRHALHGETKSTHVGVDSLGSPHNPSNNFAGLSVGPSQFGPGVNVGRSTCASSRKRPRVIRSPSHLDYCNGQETIVDGGIMKDIPSFPDLNDPSYLHPYPSIDDIPHDFVKSDGLIEPGISSIIPESQLVGDTVNVEEEVANTIEIGECVGFQVGYFVDQVRLLVQGEGDVEGLQ</sequence>
<organism evidence="1 2">
    <name type="scientific">Smallanthus sonchifolius</name>
    <dbReference type="NCBI Taxonomy" id="185202"/>
    <lineage>
        <taxon>Eukaryota</taxon>
        <taxon>Viridiplantae</taxon>
        <taxon>Streptophyta</taxon>
        <taxon>Embryophyta</taxon>
        <taxon>Tracheophyta</taxon>
        <taxon>Spermatophyta</taxon>
        <taxon>Magnoliopsida</taxon>
        <taxon>eudicotyledons</taxon>
        <taxon>Gunneridae</taxon>
        <taxon>Pentapetalae</taxon>
        <taxon>asterids</taxon>
        <taxon>campanulids</taxon>
        <taxon>Asterales</taxon>
        <taxon>Asteraceae</taxon>
        <taxon>Asteroideae</taxon>
        <taxon>Heliantheae alliance</taxon>
        <taxon>Millerieae</taxon>
        <taxon>Smallanthus</taxon>
    </lineage>
</organism>
<dbReference type="EMBL" id="CM042043">
    <property type="protein sequence ID" value="KAI3694401.1"/>
    <property type="molecule type" value="Genomic_DNA"/>
</dbReference>
<proteinExistence type="predicted"/>
<evidence type="ECO:0000313" key="2">
    <source>
        <dbReference type="Proteomes" id="UP001056120"/>
    </source>
</evidence>
<protein>
    <submittedName>
        <fullName evidence="1">Uncharacterized protein</fullName>
    </submittedName>
</protein>
<reference evidence="2" key="1">
    <citation type="journal article" date="2022" name="Mol. Ecol. Resour.">
        <title>The genomes of chicory, endive, great burdock and yacon provide insights into Asteraceae palaeo-polyploidization history and plant inulin production.</title>
        <authorList>
            <person name="Fan W."/>
            <person name="Wang S."/>
            <person name="Wang H."/>
            <person name="Wang A."/>
            <person name="Jiang F."/>
            <person name="Liu H."/>
            <person name="Zhao H."/>
            <person name="Xu D."/>
            <person name="Zhang Y."/>
        </authorList>
    </citation>
    <scope>NUCLEOTIDE SEQUENCE [LARGE SCALE GENOMIC DNA]</scope>
    <source>
        <strain evidence="2">cv. Yunnan</strain>
    </source>
</reference>
<comment type="caution">
    <text evidence="1">The sequence shown here is derived from an EMBL/GenBank/DDBJ whole genome shotgun (WGS) entry which is preliminary data.</text>
</comment>